<dbReference type="PANTHER" id="PTHR44103">
    <property type="entry name" value="PROPROTEIN CONVERTASE P"/>
    <property type="match status" value="1"/>
</dbReference>
<sequence length="467" mass="49905">ANYYGDLYYFGSKGDGTFYSPSYIGDVGTRSYGVCMGDFDNDGDLDVVSGDGGNWAGSGTLYYYEKTGTGNNFAVKVQIGTITANSYIMDFAAGDYDNDGNMDFIVSGYNSNFYFFKGLGNGQFTSTALTIGTYPGTYGLGKDAADFNNDGNLDFVCGGRTSGSVYYFQGTGTGTFLSPVAISITGISSYQYSVMADDFNNDGNADILTADSDGELYFFAGNGLGGFGTAVSSQADAGMYSVGDAYDYDGDDIVDVIAINYQWTGPGSTVHYFPGLGNGKFGTGVNIGNAGLRCIAGAAPPPRIIGVDNATMDLGADGSLEWDYQGQGVLEDEIIRLEGPDIKTQLNNLLKSPSLPKMTDKFDIEFTLIPINFTAENDGILRVSSINIEYTYTATIRRNNAGSIVDELNEHIIYTASDIATIHFVVSSSSAGILKFSDLKLEYNIPPDLAMNIPTLTAYEDTEDMEL</sequence>
<keyword evidence="1" id="KW-0732">Signal</keyword>
<evidence type="ECO:0008006" key="3">
    <source>
        <dbReference type="Google" id="ProtNLM"/>
    </source>
</evidence>
<feature type="non-terminal residue" evidence="2">
    <location>
        <position position="1"/>
    </location>
</feature>
<dbReference type="Pfam" id="PF13517">
    <property type="entry name" value="FG-GAP_3"/>
    <property type="match status" value="3"/>
</dbReference>
<evidence type="ECO:0000313" key="2">
    <source>
        <dbReference type="EMBL" id="GAF69256.1"/>
    </source>
</evidence>
<feature type="non-terminal residue" evidence="2">
    <location>
        <position position="467"/>
    </location>
</feature>
<dbReference type="SUPFAM" id="SSF69318">
    <property type="entry name" value="Integrin alpha N-terminal domain"/>
    <property type="match status" value="1"/>
</dbReference>
<dbReference type="Gene3D" id="2.130.10.130">
    <property type="entry name" value="Integrin alpha, N-terminal"/>
    <property type="match status" value="1"/>
</dbReference>
<dbReference type="AlphaFoldDB" id="X0S1W8"/>
<protein>
    <recommendedName>
        <fullName evidence="3">VCBS repeat-containing protein</fullName>
    </recommendedName>
</protein>
<proteinExistence type="predicted"/>
<dbReference type="EMBL" id="BARS01003859">
    <property type="protein sequence ID" value="GAF69256.1"/>
    <property type="molecule type" value="Genomic_DNA"/>
</dbReference>
<dbReference type="PANTHER" id="PTHR44103:SF1">
    <property type="entry name" value="PROPROTEIN CONVERTASE P"/>
    <property type="match status" value="1"/>
</dbReference>
<evidence type="ECO:0000256" key="1">
    <source>
        <dbReference type="ARBA" id="ARBA00022729"/>
    </source>
</evidence>
<dbReference type="InterPro" id="IPR028994">
    <property type="entry name" value="Integrin_alpha_N"/>
</dbReference>
<comment type="caution">
    <text evidence="2">The sequence shown here is derived from an EMBL/GenBank/DDBJ whole genome shotgun (WGS) entry which is preliminary data.</text>
</comment>
<gene>
    <name evidence="2" type="ORF">S01H1_07488</name>
</gene>
<organism evidence="2">
    <name type="scientific">marine sediment metagenome</name>
    <dbReference type="NCBI Taxonomy" id="412755"/>
    <lineage>
        <taxon>unclassified sequences</taxon>
        <taxon>metagenomes</taxon>
        <taxon>ecological metagenomes</taxon>
    </lineage>
</organism>
<reference evidence="2" key="1">
    <citation type="journal article" date="2014" name="Front. Microbiol.">
        <title>High frequency of phylogenetically diverse reductive dehalogenase-homologous genes in deep subseafloor sedimentary metagenomes.</title>
        <authorList>
            <person name="Kawai M."/>
            <person name="Futagami T."/>
            <person name="Toyoda A."/>
            <person name="Takaki Y."/>
            <person name="Nishi S."/>
            <person name="Hori S."/>
            <person name="Arai W."/>
            <person name="Tsubouchi T."/>
            <person name="Morono Y."/>
            <person name="Uchiyama I."/>
            <person name="Ito T."/>
            <person name="Fujiyama A."/>
            <person name="Inagaki F."/>
            <person name="Takami H."/>
        </authorList>
    </citation>
    <scope>NUCLEOTIDE SEQUENCE</scope>
    <source>
        <strain evidence="2">Expedition CK06-06</strain>
    </source>
</reference>
<accession>X0S1W8</accession>
<name>X0S1W8_9ZZZZ</name>
<dbReference type="InterPro" id="IPR013517">
    <property type="entry name" value="FG-GAP"/>
</dbReference>